<evidence type="ECO:0000313" key="13">
    <source>
        <dbReference type="EMBL" id="MCU7550657.1"/>
    </source>
</evidence>
<keyword evidence="10" id="KW-0732">Signal</keyword>
<dbReference type="InterPro" id="IPR023996">
    <property type="entry name" value="TonB-dep_OMP_SusC/RagA"/>
</dbReference>
<keyword evidence="6 8" id="KW-0472">Membrane</keyword>
<protein>
    <submittedName>
        <fullName evidence="13">SusC/RagA family TonB-linked outer membrane protein</fullName>
    </submittedName>
</protein>
<evidence type="ECO:0000259" key="11">
    <source>
        <dbReference type="Pfam" id="PF00593"/>
    </source>
</evidence>
<feature type="signal peptide" evidence="10">
    <location>
        <begin position="1"/>
        <end position="27"/>
    </location>
</feature>
<keyword evidence="3 8" id="KW-1134">Transmembrane beta strand</keyword>
<sequence length="1093" mass="121857">MLKYIQTIVCSFALICLCVLQSAGQGAAPGADKSIVKGKIVDKQTSLPISDVSVTELDADNRIVKGTKTDIEGNYVLKISNPKHRISISYIGYKSITQAYGGRTTINFQMEDANTSMNEVVVVASRNVDNGMMSVKERNNTLAVSRVNAKDLEEMQSASIDQALQGRMAGVDITATSGDPGAAMNIRIRGVSSISSTGNPLIVVDGMPYETEIPSDFNFGAADEQGYAQLLNISPADIREITVLKDAAATSAWGSRAANGVLLISTKRGAQGKPSISYAFKGSASFLPESIPMLNGDQYSTLIPEAYMNRIGTTMNSQNVREFNYDPNDPYWYYNYSNNTNWIDEISRVGHVQDHTVSMNGGGEKARYFASMGYYDQAGTTLGTSLKRINTRINLDYNISEKIKIFTSIAYTHTDQNRNYLSDKDGAIRGVAYIKMPNMSVFEYDEQGNLTPNYFSPLSNVQGTYSRIYNPVAMASKAKYAVLGERIVPRFQMNYDIIKRVLKASFDVQFDINNTKNSSFLPQIATGRSNTETVVNRAYDGDIDLFNVNTKANLTYQPTFKNTNHSVVSSFSFFSNDYKSLNQEIMTSNTASSLLVDPATASRTQNEELKSVSGMSETRSLAGVLEAQYGFKDKYMIKGSLRGDGNSKFGPNYRYGLFPSVSLRWRVSDEKFLKGIKGLDEFSFRASYGESGNAPKYDYTFFNRYSTFGWSYLGQSGVAPSTMELKNLKWETIHGTNVGANLSLWNGRFRADADLYRNRTTDLFFNGLQIASYTGYSSVNMNVGTLDNQGWELAIFTTPYKTKNLSVDFNFNISANQNVIREISDLYPSSKGDVTQLGEYLRLLQVDNPFGSFYGYKFKGVYKDKASTIAQSQDGKNIVGPNGQIVYMRFNYPNVDYVFQPGDAMYEDINHDGNINYMDVVYLGNSNPKFTGGFGPSISWKNKIKLSTFFSFRYDYDVVNGTKINTSAMYNFDNQSTATLRRWRKEGDETSMPRAIIGGGYNWLGSDRYVEDASFLRFRTITLRYTFDNKALSKMKLKNMSAYVTGENIFTITKYTGQDPEVNATGSDPFKMAYDYSMTPPSRNIILGLQIGF</sequence>
<keyword evidence="5 9" id="KW-0798">TonB box</keyword>
<dbReference type="InterPro" id="IPR012910">
    <property type="entry name" value="Plug_dom"/>
</dbReference>
<evidence type="ECO:0000259" key="12">
    <source>
        <dbReference type="Pfam" id="PF07715"/>
    </source>
</evidence>
<dbReference type="RefSeq" id="WP_279298096.1">
    <property type="nucleotide sequence ID" value="NZ_JAOTIF010000014.1"/>
</dbReference>
<keyword evidence="14" id="KW-1185">Reference proteome</keyword>
<dbReference type="Gene3D" id="2.170.130.10">
    <property type="entry name" value="TonB-dependent receptor, plug domain"/>
    <property type="match status" value="1"/>
</dbReference>
<reference evidence="13" key="1">
    <citation type="submission" date="2022-09" db="EMBL/GenBank/DDBJ databases">
        <authorList>
            <person name="Yuan C."/>
            <person name="Ke Z."/>
        </authorList>
    </citation>
    <scope>NUCLEOTIDE SEQUENCE</scope>
    <source>
        <strain evidence="13">LB-8</strain>
    </source>
</reference>
<evidence type="ECO:0000256" key="9">
    <source>
        <dbReference type="RuleBase" id="RU003357"/>
    </source>
</evidence>
<dbReference type="InterPro" id="IPR039426">
    <property type="entry name" value="TonB-dep_rcpt-like"/>
</dbReference>
<dbReference type="Pfam" id="PF13715">
    <property type="entry name" value="CarbopepD_reg_2"/>
    <property type="match status" value="1"/>
</dbReference>
<evidence type="ECO:0000256" key="1">
    <source>
        <dbReference type="ARBA" id="ARBA00004571"/>
    </source>
</evidence>
<evidence type="ECO:0000256" key="2">
    <source>
        <dbReference type="ARBA" id="ARBA00022448"/>
    </source>
</evidence>
<dbReference type="InterPro" id="IPR023997">
    <property type="entry name" value="TonB-dep_OMP_SusC/RagA_CS"/>
</dbReference>
<proteinExistence type="inferred from homology"/>
<feature type="chain" id="PRO_5040730978" evidence="10">
    <location>
        <begin position="28"/>
        <end position="1093"/>
    </location>
</feature>
<dbReference type="Gene3D" id="2.60.40.1120">
    <property type="entry name" value="Carboxypeptidase-like, regulatory domain"/>
    <property type="match status" value="1"/>
</dbReference>
<dbReference type="InterPro" id="IPR036942">
    <property type="entry name" value="Beta-barrel_TonB_sf"/>
</dbReference>
<dbReference type="AlphaFoldDB" id="A0A9X3BI37"/>
<evidence type="ECO:0000256" key="6">
    <source>
        <dbReference type="ARBA" id="ARBA00023136"/>
    </source>
</evidence>
<evidence type="ECO:0000313" key="14">
    <source>
        <dbReference type="Proteomes" id="UP001155483"/>
    </source>
</evidence>
<evidence type="ECO:0000256" key="7">
    <source>
        <dbReference type="ARBA" id="ARBA00023237"/>
    </source>
</evidence>
<evidence type="ECO:0000256" key="4">
    <source>
        <dbReference type="ARBA" id="ARBA00022692"/>
    </source>
</evidence>
<organism evidence="13 14">
    <name type="scientific">Paraflavisolibacter caeni</name>
    <dbReference type="NCBI Taxonomy" id="2982496"/>
    <lineage>
        <taxon>Bacteria</taxon>
        <taxon>Pseudomonadati</taxon>
        <taxon>Bacteroidota</taxon>
        <taxon>Chitinophagia</taxon>
        <taxon>Chitinophagales</taxon>
        <taxon>Chitinophagaceae</taxon>
        <taxon>Paraflavisolibacter</taxon>
    </lineage>
</organism>
<dbReference type="SUPFAM" id="SSF56935">
    <property type="entry name" value="Porins"/>
    <property type="match status" value="1"/>
</dbReference>
<dbReference type="SUPFAM" id="SSF49464">
    <property type="entry name" value="Carboxypeptidase regulatory domain-like"/>
    <property type="match status" value="1"/>
</dbReference>
<dbReference type="NCBIfam" id="TIGR04056">
    <property type="entry name" value="OMP_RagA_SusC"/>
    <property type="match status" value="1"/>
</dbReference>
<keyword evidence="7 8" id="KW-0998">Cell outer membrane</keyword>
<dbReference type="GO" id="GO:0009279">
    <property type="term" value="C:cell outer membrane"/>
    <property type="evidence" value="ECO:0007669"/>
    <property type="project" value="UniProtKB-SubCell"/>
</dbReference>
<comment type="similarity">
    <text evidence="8 9">Belongs to the TonB-dependent receptor family.</text>
</comment>
<dbReference type="NCBIfam" id="TIGR04057">
    <property type="entry name" value="SusC_RagA_signa"/>
    <property type="match status" value="1"/>
</dbReference>
<evidence type="ECO:0000256" key="5">
    <source>
        <dbReference type="ARBA" id="ARBA00023077"/>
    </source>
</evidence>
<dbReference type="InterPro" id="IPR037066">
    <property type="entry name" value="Plug_dom_sf"/>
</dbReference>
<evidence type="ECO:0000256" key="8">
    <source>
        <dbReference type="PROSITE-ProRule" id="PRU01360"/>
    </source>
</evidence>
<reference evidence="13" key="2">
    <citation type="submission" date="2023-04" db="EMBL/GenBank/DDBJ databases">
        <title>Paracnuella aquatica gen. nov., sp. nov., a member of the family Chitinophagaceae isolated from a hot spring.</title>
        <authorList>
            <person name="Wang C."/>
        </authorList>
    </citation>
    <scope>NUCLEOTIDE SEQUENCE</scope>
    <source>
        <strain evidence="13">LB-8</strain>
    </source>
</reference>
<dbReference type="Pfam" id="PF00593">
    <property type="entry name" value="TonB_dep_Rec_b-barrel"/>
    <property type="match status" value="1"/>
</dbReference>
<dbReference type="InterPro" id="IPR000531">
    <property type="entry name" value="Beta-barrel_TonB"/>
</dbReference>
<comment type="subcellular location">
    <subcellularLocation>
        <location evidence="1 8">Cell outer membrane</location>
        <topology evidence="1 8">Multi-pass membrane protein</topology>
    </subcellularLocation>
</comment>
<keyword evidence="2 8" id="KW-0813">Transport</keyword>
<name>A0A9X3BI37_9BACT</name>
<evidence type="ECO:0000256" key="10">
    <source>
        <dbReference type="SAM" id="SignalP"/>
    </source>
</evidence>
<dbReference type="PROSITE" id="PS52016">
    <property type="entry name" value="TONB_DEPENDENT_REC_3"/>
    <property type="match status" value="1"/>
</dbReference>
<dbReference type="InterPro" id="IPR008969">
    <property type="entry name" value="CarboxyPept-like_regulatory"/>
</dbReference>
<feature type="domain" description="TonB-dependent receptor-like beta-barrel" evidence="11">
    <location>
        <begin position="427"/>
        <end position="816"/>
    </location>
</feature>
<keyword evidence="4 8" id="KW-0812">Transmembrane</keyword>
<feature type="domain" description="TonB-dependent receptor plug" evidence="12">
    <location>
        <begin position="138"/>
        <end position="261"/>
    </location>
</feature>
<dbReference type="Proteomes" id="UP001155483">
    <property type="component" value="Unassembled WGS sequence"/>
</dbReference>
<accession>A0A9X3BI37</accession>
<gene>
    <name evidence="13" type="ORF">OCK74_16175</name>
</gene>
<dbReference type="Pfam" id="PF07715">
    <property type="entry name" value="Plug"/>
    <property type="match status" value="1"/>
</dbReference>
<comment type="caution">
    <text evidence="13">The sequence shown here is derived from an EMBL/GenBank/DDBJ whole genome shotgun (WGS) entry which is preliminary data.</text>
</comment>
<dbReference type="Gene3D" id="2.40.170.20">
    <property type="entry name" value="TonB-dependent receptor, beta-barrel domain"/>
    <property type="match status" value="1"/>
</dbReference>
<evidence type="ECO:0000256" key="3">
    <source>
        <dbReference type="ARBA" id="ARBA00022452"/>
    </source>
</evidence>
<dbReference type="EMBL" id="JAOTIF010000014">
    <property type="protein sequence ID" value="MCU7550657.1"/>
    <property type="molecule type" value="Genomic_DNA"/>
</dbReference>